<reference evidence="1 2" key="1">
    <citation type="submission" date="2013-01" db="EMBL/GenBank/DDBJ databases">
        <authorList>
            <person name="Harkins D.M."/>
            <person name="Durkin A.S."/>
            <person name="Brinkac L.M."/>
            <person name="Haft D.H."/>
            <person name="Selengut J.D."/>
            <person name="Sanka R."/>
            <person name="DePew J."/>
            <person name="Purushe J."/>
            <person name="Hartskeerl R.A."/>
            <person name="Ahmed A."/>
            <person name="van der Linden H."/>
            <person name="Goris M.G.A."/>
            <person name="Vinetz J.M."/>
            <person name="Sutton G.G."/>
            <person name="Nierman W.C."/>
            <person name="Fouts D.E."/>
        </authorList>
    </citation>
    <scope>NUCLEOTIDE SEQUENCE [LARGE SCALE GENOMIC DNA]</scope>
    <source>
        <strain evidence="1 2">MAVJ 401</strain>
    </source>
</reference>
<proteinExistence type="predicted"/>
<gene>
    <name evidence="1" type="ORF">LEP1GSC063_4032</name>
</gene>
<dbReference type="Proteomes" id="UP000012106">
    <property type="component" value="Unassembled WGS sequence"/>
</dbReference>
<organism evidence="1 2">
    <name type="scientific">Leptospira santarosai serovar Arenal str. MAVJ 401</name>
    <dbReference type="NCBI Taxonomy" id="1049976"/>
    <lineage>
        <taxon>Bacteria</taxon>
        <taxon>Pseudomonadati</taxon>
        <taxon>Spirochaetota</taxon>
        <taxon>Spirochaetia</taxon>
        <taxon>Leptospirales</taxon>
        <taxon>Leptospiraceae</taxon>
        <taxon>Leptospira</taxon>
    </lineage>
</organism>
<name>M6JPD2_9LEPT</name>
<evidence type="ECO:0000313" key="2">
    <source>
        <dbReference type="Proteomes" id="UP000012106"/>
    </source>
</evidence>
<protein>
    <submittedName>
        <fullName evidence="1">Uncharacterized protein</fullName>
    </submittedName>
</protein>
<sequence length="39" mass="4863">MNERFKNLFFNNTIVSLEYFSISGRFDNKLFLLWISYFF</sequence>
<dbReference type="AlphaFoldDB" id="M6JPD2"/>
<evidence type="ECO:0000313" key="1">
    <source>
        <dbReference type="EMBL" id="EMN21458.1"/>
    </source>
</evidence>
<dbReference type="EMBL" id="AHMU02000050">
    <property type="protein sequence ID" value="EMN21458.1"/>
    <property type="molecule type" value="Genomic_DNA"/>
</dbReference>
<comment type="caution">
    <text evidence="1">The sequence shown here is derived from an EMBL/GenBank/DDBJ whole genome shotgun (WGS) entry which is preliminary data.</text>
</comment>
<accession>M6JPD2</accession>